<dbReference type="EMBL" id="QGNW01000037">
    <property type="protein sequence ID" value="RVX09593.1"/>
    <property type="molecule type" value="Genomic_DNA"/>
</dbReference>
<comment type="caution">
    <text evidence="1">The sequence shown here is derived from an EMBL/GenBank/DDBJ whole genome shotgun (WGS) entry which is preliminary data.</text>
</comment>
<protein>
    <submittedName>
        <fullName evidence="1">Uncharacterized protein</fullName>
    </submittedName>
</protein>
<organism evidence="1 2">
    <name type="scientific">Vitis vinifera</name>
    <name type="common">Grape</name>
    <dbReference type="NCBI Taxonomy" id="29760"/>
    <lineage>
        <taxon>Eukaryota</taxon>
        <taxon>Viridiplantae</taxon>
        <taxon>Streptophyta</taxon>
        <taxon>Embryophyta</taxon>
        <taxon>Tracheophyta</taxon>
        <taxon>Spermatophyta</taxon>
        <taxon>Magnoliopsida</taxon>
        <taxon>eudicotyledons</taxon>
        <taxon>Gunneridae</taxon>
        <taxon>Pentapetalae</taxon>
        <taxon>rosids</taxon>
        <taxon>Vitales</taxon>
        <taxon>Vitaceae</taxon>
        <taxon>Viteae</taxon>
        <taxon>Vitis</taxon>
    </lineage>
</organism>
<reference evidence="1 2" key="1">
    <citation type="journal article" date="2018" name="PLoS Genet.">
        <title>Population sequencing reveals clonal diversity and ancestral inbreeding in the grapevine cultivar Chardonnay.</title>
        <authorList>
            <person name="Roach M.J."/>
            <person name="Johnson D.L."/>
            <person name="Bohlmann J."/>
            <person name="van Vuuren H.J."/>
            <person name="Jones S.J."/>
            <person name="Pretorius I.S."/>
            <person name="Schmidt S.A."/>
            <person name="Borneman A.R."/>
        </authorList>
    </citation>
    <scope>NUCLEOTIDE SEQUENCE [LARGE SCALE GENOMIC DNA]</scope>
    <source>
        <strain evidence="2">cv. Chardonnay</strain>
        <tissue evidence="1">Leaf</tissue>
    </source>
</reference>
<sequence>MIIFLGISFHLTDHYETIPPPTVIVLPPILTTTYDSRLVEYEARVERLEFRMRQIKLQDGGLTWDDRDDILAASVPAKFRMSDIECYSRIGCPNIHLRLYNTVMRAHMIDDAQLVTLFPMSFMPTLMYLYESWRPPDRGQTSLFLPLSVVGGQRWLPRFVRHLVGIPFQDLKGLVHVAFSVEEAIARGLWTDIAPFPDSNGTKSVGSSSRSEKVDTIRVFKKLKEADLIVPLAPRPLPHPIPPHFRPHEYCFYH</sequence>
<accession>A0A438JKV5</accession>
<dbReference type="Proteomes" id="UP000288805">
    <property type="component" value="Unassembled WGS sequence"/>
</dbReference>
<gene>
    <name evidence="1" type="ORF">CK203_012469</name>
</gene>
<evidence type="ECO:0000313" key="2">
    <source>
        <dbReference type="Proteomes" id="UP000288805"/>
    </source>
</evidence>
<proteinExistence type="predicted"/>
<dbReference type="AlphaFoldDB" id="A0A438JKV5"/>
<evidence type="ECO:0000313" key="1">
    <source>
        <dbReference type="EMBL" id="RVX09593.1"/>
    </source>
</evidence>
<name>A0A438JKV5_VITVI</name>